<reference evidence="1 2" key="1">
    <citation type="journal article" date="2013" name="Mar. Genomics">
        <title>Expression of sulfatases in Rhodopirellula baltica and the diversity of sulfatases in the genus Rhodopirellula.</title>
        <authorList>
            <person name="Wegner C.E."/>
            <person name="Richter-Heitmann T."/>
            <person name="Klindworth A."/>
            <person name="Klockow C."/>
            <person name="Richter M."/>
            <person name="Achstetter T."/>
            <person name="Glockner F.O."/>
            <person name="Harder J."/>
        </authorList>
    </citation>
    <scope>NUCLEOTIDE SEQUENCE [LARGE SCALE GENOMIC DNA]</scope>
    <source>
        <strain evidence="1 2">SH398</strain>
    </source>
</reference>
<name>M5SN21_9BACT</name>
<protein>
    <submittedName>
        <fullName evidence="1">Secreted protein</fullName>
    </submittedName>
</protein>
<proteinExistence type="predicted"/>
<gene>
    <name evidence="1" type="ORF">RESH_01771</name>
</gene>
<accession>M5SN21</accession>
<dbReference type="EMBL" id="ANOF01000061">
    <property type="protein sequence ID" value="EMI27664.1"/>
    <property type="molecule type" value="Genomic_DNA"/>
</dbReference>
<dbReference type="Proteomes" id="UP000011996">
    <property type="component" value="Unassembled WGS sequence"/>
</dbReference>
<organism evidence="1 2">
    <name type="scientific">Rhodopirellula europaea SH398</name>
    <dbReference type="NCBI Taxonomy" id="1263868"/>
    <lineage>
        <taxon>Bacteria</taxon>
        <taxon>Pseudomonadati</taxon>
        <taxon>Planctomycetota</taxon>
        <taxon>Planctomycetia</taxon>
        <taxon>Pirellulales</taxon>
        <taxon>Pirellulaceae</taxon>
        <taxon>Rhodopirellula</taxon>
    </lineage>
</organism>
<dbReference type="PATRIC" id="fig|1263868.3.peg.1919"/>
<evidence type="ECO:0000313" key="1">
    <source>
        <dbReference type="EMBL" id="EMI27664.1"/>
    </source>
</evidence>
<sequence length="40" mass="4400">MRRFWANVFTCRLPATFAGMLSGAELAGFLGMNLSRESCS</sequence>
<evidence type="ECO:0000313" key="2">
    <source>
        <dbReference type="Proteomes" id="UP000011996"/>
    </source>
</evidence>
<comment type="caution">
    <text evidence="1">The sequence shown here is derived from an EMBL/GenBank/DDBJ whole genome shotgun (WGS) entry which is preliminary data.</text>
</comment>
<dbReference type="AlphaFoldDB" id="M5SN21"/>